<dbReference type="EMBL" id="CAMKVN010024037">
    <property type="protein sequence ID" value="CAI2200327.1"/>
    <property type="molecule type" value="Genomic_DNA"/>
</dbReference>
<accession>A0A9W4TEB0</accession>
<keyword evidence="2" id="KW-1185">Reference proteome</keyword>
<feature type="non-terminal residue" evidence="1">
    <location>
        <position position="73"/>
    </location>
</feature>
<name>A0A9W4TEB0_9GLOM</name>
<dbReference type="AlphaFoldDB" id="A0A9W4TEB0"/>
<organism evidence="1 2">
    <name type="scientific">Funneliformis geosporum</name>
    <dbReference type="NCBI Taxonomy" id="1117311"/>
    <lineage>
        <taxon>Eukaryota</taxon>
        <taxon>Fungi</taxon>
        <taxon>Fungi incertae sedis</taxon>
        <taxon>Mucoromycota</taxon>
        <taxon>Glomeromycotina</taxon>
        <taxon>Glomeromycetes</taxon>
        <taxon>Glomerales</taxon>
        <taxon>Glomeraceae</taxon>
        <taxon>Funneliformis</taxon>
    </lineage>
</organism>
<dbReference type="OrthoDB" id="2438342at2759"/>
<sequence length="73" mass="8409">MEDKFSPVPANDPYIDGNLPINIPAIFTVWLQHKYREVMAGNAELALQSLIQERFNHSTNSPDVYESRIQKHI</sequence>
<evidence type="ECO:0000313" key="2">
    <source>
        <dbReference type="Proteomes" id="UP001153678"/>
    </source>
</evidence>
<dbReference type="Proteomes" id="UP001153678">
    <property type="component" value="Unassembled WGS sequence"/>
</dbReference>
<comment type="caution">
    <text evidence="1">The sequence shown here is derived from an EMBL/GenBank/DDBJ whole genome shotgun (WGS) entry which is preliminary data.</text>
</comment>
<protein>
    <submittedName>
        <fullName evidence="1">18627_t:CDS:1</fullName>
    </submittedName>
</protein>
<evidence type="ECO:0000313" key="1">
    <source>
        <dbReference type="EMBL" id="CAI2200327.1"/>
    </source>
</evidence>
<proteinExistence type="predicted"/>
<reference evidence="1" key="1">
    <citation type="submission" date="2022-08" db="EMBL/GenBank/DDBJ databases">
        <authorList>
            <person name="Kallberg Y."/>
            <person name="Tangrot J."/>
            <person name="Rosling A."/>
        </authorList>
    </citation>
    <scope>NUCLEOTIDE SEQUENCE</scope>
    <source>
        <strain evidence="1">Wild A</strain>
    </source>
</reference>
<gene>
    <name evidence="1" type="ORF">FWILDA_LOCUS19513</name>
</gene>